<reference evidence="3 4" key="1">
    <citation type="journal article" date="2007" name="Nat. Biotechnol.">
        <title>Complete genome sequence of the erythromycin-producing bacterium Saccharopolyspora erythraea NRRL23338.</title>
        <authorList>
            <person name="Oliynyk M."/>
            <person name="Samborskyy M."/>
            <person name="Lester J.B."/>
            <person name="Mironenko T."/>
            <person name="Scott N."/>
            <person name="Dickens S."/>
            <person name="Haydock S.F."/>
            <person name="Leadlay P.F."/>
        </authorList>
    </citation>
    <scope>NUCLEOTIDE SEQUENCE [LARGE SCALE GENOMIC DNA]</scope>
    <source>
        <strain evidence="4">ATCC 11635 / DSM 40517 / JCM 4748 / NBRC 13426 / NCIMB 8594 / NRRL 2338</strain>
    </source>
</reference>
<name>A4FJ91_SACEN</name>
<protein>
    <submittedName>
        <fullName evidence="3">Transposase</fullName>
    </submittedName>
</protein>
<sequence length="86" mass="9582">MSERGGIPLAVVVSAANRNDHRELEAVVDSVAPVKVPTGRPRRRPHKLHGDKGYDFPVCPKQLTTRHSPNWRARRSATAELSSWTC</sequence>
<dbReference type="eggNOG" id="COG3293">
    <property type="taxonomic scope" value="Bacteria"/>
</dbReference>
<keyword evidence="4" id="KW-1185">Reference proteome</keyword>
<dbReference type="HOGENOM" id="CLU_055261_1_3_11"/>
<gene>
    <name evidence="3" type="ORF">SACE_4850a</name>
</gene>
<dbReference type="Proteomes" id="UP000006728">
    <property type="component" value="Chromosome"/>
</dbReference>
<dbReference type="EMBL" id="AM420293">
    <property type="protein sequence ID" value="CAM04116.1"/>
    <property type="molecule type" value="Genomic_DNA"/>
</dbReference>
<dbReference type="Pfam" id="PF01609">
    <property type="entry name" value="DDE_Tnp_1"/>
    <property type="match status" value="1"/>
</dbReference>
<organism evidence="3 4">
    <name type="scientific">Saccharopolyspora erythraea (strain ATCC 11635 / DSM 40517 / JCM 4748 / NBRC 13426 / NCIMB 8594 / NRRL 2338)</name>
    <dbReference type="NCBI Taxonomy" id="405948"/>
    <lineage>
        <taxon>Bacteria</taxon>
        <taxon>Bacillati</taxon>
        <taxon>Actinomycetota</taxon>
        <taxon>Actinomycetes</taxon>
        <taxon>Pseudonocardiales</taxon>
        <taxon>Pseudonocardiaceae</taxon>
        <taxon>Saccharopolyspora</taxon>
    </lineage>
</organism>
<dbReference type="GO" id="GO:0004803">
    <property type="term" value="F:transposase activity"/>
    <property type="evidence" value="ECO:0007669"/>
    <property type="project" value="InterPro"/>
</dbReference>
<dbReference type="STRING" id="405948.SACE_4850a"/>
<dbReference type="GO" id="GO:0006313">
    <property type="term" value="P:DNA transposition"/>
    <property type="evidence" value="ECO:0007669"/>
    <property type="project" value="InterPro"/>
</dbReference>
<feature type="region of interest" description="Disordered" evidence="1">
    <location>
        <begin position="35"/>
        <end position="55"/>
    </location>
</feature>
<dbReference type="AlphaFoldDB" id="A4FJ91"/>
<evidence type="ECO:0000313" key="3">
    <source>
        <dbReference type="EMBL" id="CAM04116.1"/>
    </source>
</evidence>
<evidence type="ECO:0000259" key="2">
    <source>
        <dbReference type="Pfam" id="PF01609"/>
    </source>
</evidence>
<dbReference type="GO" id="GO:0003677">
    <property type="term" value="F:DNA binding"/>
    <property type="evidence" value="ECO:0007669"/>
    <property type="project" value="InterPro"/>
</dbReference>
<evidence type="ECO:0000256" key="1">
    <source>
        <dbReference type="SAM" id="MobiDB-lite"/>
    </source>
</evidence>
<dbReference type="InterPro" id="IPR002559">
    <property type="entry name" value="Transposase_11"/>
</dbReference>
<feature type="domain" description="Transposase IS4-like" evidence="2">
    <location>
        <begin position="2"/>
        <end position="64"/>
    </location>
</feature>
<dbReference type="KEGG" id="sen:SACE_4850a"/>
<accession>A4FJ91</accession>
<evidence type="ECO:0000313" key="4">
    <source>
        <dbReference type="Proteomes" id="UP000006728"/>
    </source>
</evidence>
<proteinExistence type="predicted"/>